<feature type="transmembrane region" description="Helical" evidence="9">
    <location>
        <begin position="1011"/>
        <end position="1034"/>
    </location>
</feature>
<feature type="transmembrane region" description="Helical" evidence="9">
    <location>
        <begin position="335"/>
        <end position="354"/>
    </location>
</feature>
<dbReference type="SUPFAM" id="SSF82866">
    <property type="entry name" value="Multidrug efflux transporter AcrB transmembrane domain"/>
    <property type="match status" value="2"/>
</dbReference>
<dbReference type="Gene3D" id="3.30.70.1430">
    <property type="entry name" value="Multidrug efflux transporter AcrB pore domain"/>
    <property type="match status" value="2"/>
</dbReference>
<evidence type="ECO:0000256" key="9">
    <source>
        <dbReference type="SAM" id="Phobius"/>
    </source>
</evidence>
<sequence length="1067" mass="114521">MNRIVEFALRQRLLIVGIFVAMLVAGGVGFYNLNIEAYPDPVPPMVEIITQTQGLSAEEMERNVTIPIEVGMAGIPHLTAIRAISLFGLSDIKIQFSYDLTNDQAKQQVINRLSQLPPLQGGAQPTLSPTSPVGEIFRYKITAPKGYSVMDLKTLQDWVLQRRFKRIPGVIDVTGWGGKLRAYDVVIDNDRLAAHNVTVAQVLAALGKSDGNVGGQTINFGSQAAIVRGIGLIQSVSGIENVLVGTGGGQPVLLKDVAHVRIGNEPRLGIAGYNDQDDIVQGIVLMQRGAQSMPTILAVQKEVSDINASGILPPGVHLDRVYDRSDLIHLTIHTVLENMVVGILLIFALQWIFLGNLRSAIIVSATIPFALAFAILILVLQGESANLLSVGALDFGLVVDACVIMVENIFRHMVERSAHVESEQLEGRSAHYTLASRFSAVLGASSEVSRGIFFAAAIIIASFLPLFTLTGVEGHIFGPMAKTYAYAISGGLIATFTVAPVLATLLLPDKLSEVETWIVGKLRRVYEPAAAFALGNRVVAIGGALLLMLLAMVGVRSLGIEFLPHLEEGNMYIRATLPASVSLEAGQPVVNGVRRILMQYPEVQAVLSAHGRPDDGTDSTGFFNAEYFVPLKPFDTWPSGVTKETLTEELSKRLSAKYPGVDFSFSQIIEDNVEEAASGVKGANSIKLFGPDLTTLEKYADQIKAQMSKVRGIEDLGVFQSLGQPTVRIDVDRARASRYGLTPDDINATVAAAIGGKSNVDLYEKDTDRHFPIVVRLKPEQRDTIDAIRRITIGAPSPDGASTIQVPLSEVADVKLTSGASFIYREHQERYIPIKFSVRGRDLGGAVDEAHARIERTVHLPPGYHLEWAGELDNLNNAVARLEVVVPISLLVILLLLYANFGSIRDSLLAFSAIPMAIIGGVLALALTGTAFSISSAIGFVALFGIAVMDGILVVTTYNHAVDEGAGRENALATTVRHSLRPVVMTCLVAAIGLLPAALSSGIGSQVQKPLALVVVGGMTLAPLLILLVLPVLIDRFSKRVPPEDRGAHGRDVGHHPHEDGHTEATA</sequence>
<dbReference type="GO" id="GO:0008324">
    <property type="term" value="F:monoatomic cation transmembrane transporter activity"/>
    <property type="evidence" value="ECO:0007669"/>
    <property type="project" value="InterPro"/>
</dbReference>
<organism evidence="10 11">
    <name type="scientific">Sphingomonas taxi</name>
    <dbReference type="NCBI Taxonomy" id="1549858"/>
    <lineage>
        <taxon>Bacteria</taxon>
        <taxon>Pseudomonadati</taxon>
        <taxon>Pseudomonadota</taxon>
        <taxon>Alphaproteobacteria</taxon>
        <taxon>Sphingomonadales</taxon>
        <taxon>Sphingomonadaceae</taxon>
        <taxon>Sphingomonas</taxon>
    </lineage>
</organism>
<dbReference type="Gene3D" id="3.30.70.1440">
    <property type="entry name" value="Multidrug efflux transporter AcrB pore domain"/>
    <property type="match status" value="1"/>
</dbReference>
<dbReference type="SUPFAM" id="SSF82693">
    <property type="entry name" value="Multidrug efflux transporter AcrB pore domain, PN1, PN2, PC1 and PC2 subdomains"/>
    <property type="match status" value="3"/>
</dbReference>
<dbReference type="PANTHER" id="PTHR32063">
    <property type="match status" value="1"/>
</dbReference>
<evidence type="ECO:0000256" key="4">
    <source>
        <dbReference type="ARBA" id="ARBA00022475"/>
    </source>
</evidence>
<comment type="subcellular location">
    <subcellularLocation>
        <location evidence="1">Cell membrane</location>
        <topology evidence="1">Multi-pass membrane protein</topology>
    </subcellularLocation>
</comment>
<feature type="transmembrane region" description="Helical" evidence="9">
    <location>
        <begin position="361"/>
        <end position="381"/>
    </location>
</feature>
<evidence type="ECO:0000256" key="6">
    <source>
        <dbReference type="ARBA" id="ARBA00022989"/>
    </source>
</evidence>
<keyword evidence="4" id="KW-1003">Cell membrane</keyword>
<evidence type="ECO:0000256" key="5">
    <source>
        <dbReference type="ARBA" id="ARBA00022692"/>
    </source>
</evidence>
<feature type="transmembrane region" description="Helical" evidence="9">
    <location>
        <begin position="529"/>
        <end position="555"/>
    </location>
</feature>
<dbReference type="PRINTS" id="PR00702">
    <property type="entry name" value="ACRIFLAVINRP"/>
</dbReference>
<feature type="transmembrane region" description="Helical" evidence="9">
    <location>
        <begin position="12"/>
        <end position="33"/>
    </location>
</feature>
<proteinExistence type="inferred from homology"/>
<evidence type="ECO:0000313" key="10">
    <source>
        <dbReference type="EMBL" id="PZO75853.1"/>
    </source>
</evidence>
<evidence type="ECO:0000256" key="3">
    <source>
        <dbReference type="ARBA" id="ARBA00022448"/>
    </source>
</evidence>
<evidence type="ECO:0000256" key="8">
    <source>
        <dbReference type="SAM" id="MobiDB-lite"/>
    </source>
</evidence>
<feature type="transmembrane region" description="Helical" evidence="9">
    <location>
        <begin position="484"/>
        <end position="508"/>
    </location>
</feature>
<dbReference type="PANTHER" id="PTHR32063:SF12">
    <property type="entry name" value="CATION EFFLUX SYSTEM PROTEIN"/>
    <property type="match status" value="1"/>
</dbReference>
<comment type="caution">
    <text evidence="10">The sequence shown here is derived from an EMBL/GenBank/DDBJ whole genome shotgun (WGS) entry which is preliminary data.</text>
</comment>
<gene>
    <name evidence="10" type="ORF">DI640_03435</name>
</gene>
<evidence type="ECO:0000313" key="11">
    <source>
        <dbReference type="Proteomes" id="UP000249555"/>
    </source>
</evidence>
<dbReference type="Gene3D" id="1.20.1640.10">
    <property type="entry name" value="Multidrug efflux transporter AcrB transmembrane domain"/>
    <property type="match status" value="2"/>
</dbReference>
<dbReference type="Gene3D" id="3.30.2090.10">
    <property type="entry name" value="Multidrug efflux transporter AcrB TolC docking domain, DN and DC subdomains"/>
    <property type="match status" value="2"/>
</dbReference>
<dbReference type="GO" id="GO:0005886">
    <property type="term" value="C:plasma membrane"/>
    <property type="evidence" value="ECO:0007669"/>
    <property type="project" value="UniProtKB-SubCell"/>
</dbReference>
<dbReference type="AlphaFoldDB" id="A0A2W4Z0N5"/>
<comment type="similarity">
    <text evidence="2">Belongs to the resistance-nodulation-cell division (RND) (TC 2.A.6) family.</text>
</comment>
<reference evidence="10 11" key="1">
    <citation type="submission" date="2017-08" db="EMBL/GenBank/DDBJ databases">
        <title>Infants hospitalized years apart are colonized by the same room-sourced microbial strains.</title>
        <authorList>
            <person name="Brooks B."/>
            <person name="Olm M.R."/>
            <person name="Firek B.A."/>
            <person name="Baker R."/>
            <person name="Thomas B.C."/>
            <person name="Morowitz M.J."/>
            <person name="Banfield J.F."/>
        </authorList>
    </citation>
    <scope>NUCLEOTIDE SEQUENCE [LARGE SCALE GENOMIC DNA]</scope>
    <source>
        <strain evidence="10">S2_018_000_R3_119</strain>
    </source>
</reference>
<dbReference type="GO" id="GO:0042910">
    <property type="term" value="F:xenobiotic transmembrane transporter activity"/>
    <property type="evidence" value="ECO:0007669"/>
    <property type="project" value="TreeGrafter"/>
</dbReference>
<feature type="transmembrane region" description="Helical" evidence="9">
    <location>
        <begin position="979"/>
        <end position="999"/>
    </location>
</feature>
<keyword evidence="7 9" id="KW-0472">Membrane</keyword>
<dbReference type="SUPFAM" id="SSF82714">
    <property type="entry name" value="Multidrug efflux transporter AcrB TolC docking domain, DN and DC subdomains"/>
    <property type="match status" value="2"/>
</dbReference>
<name>A0A2W4Z0N5_9SPHN</name>
<feature type="region of interest" description="Disordered" evidence="8">
    <location>
        <begin position="1043"/>
        <end position="1067"/>
    </location>
</feature>
<evidence type="ECO:0000256" key="2">
    <source>
        <dbReference type="ARBA" id="ARBA00010942"/>
    </source>
</evidence>
<feature type="transmembrane region" description="Helical" evidence="9">
    <location>
        <begin position="387"/>
        <end position="406"/>
    </location>
</feature>
<dbReference type="Gene3D" id="3.30.70.1320">
    <property type="entry name" value="Multidrug efflux transporter AcrB pore domain like"/>
    <property type="match status" value="1"/>
</dbReference>
<keyword evidence="6 9" id="KW-1133">Transmembrane helix</keyword>
<protein>
    <submittedName>
        <fullName evidence="10">CusA/CzcA family heavy metal efflux RND transporter</fullName>
    </submittedName>
</protein>
<dbReference type="Proteomes" id="UP000249555">
    <property type="component" value="Unassembled WGS sequence"/>
</dbReference>
<keyword evidence="5 9" id="KW-0812">Transmembrane</keyword>
<evidence type="ECO:0000256" key="1">
    <source>
        <dbReference type="ARBA" id="ARBA00004651"/>
    </source>
</evidence>
<dbReference type="NCBIfam" id="TIGR00914">
    <property type="entry name" value="2A0601"/>
    <property type="match status" value="1"/>
</dbReference>
<dbReference type="InterPro" id="IPR027463">
    <property type="entry name" value="AcrB_DN_DC_subdom"/>
</dbReference>
<feature type="transmembrane region" description="Helical" evidence="9">
    <location>
        <begin position="934"/>
        <end position="958"/>
    </location>
</feature>
<dbReference type="InterPro" id="IPR004763">
    <property type="entry name" value="CusA-like"/>
</dbReference>
<keyword evidence="3" id="KW-0813">Transport</keyword>
<dbReference type="EMBL" id="QFMX01000003">
    <property type="protein sequence ID" value="PZO75853.1"/>
    <property type="molecule type" value="Genomic_DNA"/>
</dbReference>
<dbReference type="InterPro" id="IPR001036">
    <property type="entry name" value="Acrflvin-R"/>
</dbReference>
<feature type="transmembrane region" description="Helical" evidence="9">
    <location>
        <begin position="452"/>
        <end position="472"/>
    </location>
</feature>
<dbReference type="Pfam" id="PF00873">
    <property type="entry name" value="ACR_tran"/>
    <property type="match status" value="1"/>
</dbReference>
<evidence type="ECO:0000256" key="7">
    <source>
        <dbReference type="ARBA" id="ARBA00023136"/>
    </source>
</evidence>
<accession>A0A2W4Z0N5</accession>
<feature type="transmembrane region" description="Helical" evidence="9">
    <location>
        <begin position="884"/>
        <end position="901"/>
    </location>
</feature>
<feature type="transmembrane region" description="Helical" evidence="9">
    <location>
        <begin position="908"/>
        <end position="928"/>
    </location>
</feature>